<feature type="compositionally biased region" description="Basic and acidic residues" evidence="7">
    <location>
        <begin position="1137"/>
        <end position="1148"/>
    </location>
</feature>
<keyword evidence="8" id="KW-0472">Membrane</keyword>
<dbReference type="OMA" id="NNAYLFN"/>
<feature type="transmembrane region" description="Helical" evidence="8">
    <location>
        <begin position="274"/>
        <end position="292"/>
    </location>
</feature>
<dbReference type="EMBL" id="KE123846">
    <property type="protein sequence ID" value="EWC87307.1"/>
    <property type="molecule type" value="Genomic_DNA"/>
</dbReference>
<dbReference type="Proteomes" id="UP000030673">
    <property type="component" value="Unassembled WGS sequence"/>
</dbReference>
<evidence type="ECO:0000256" key="7">
    <source>
        <dbReference type="SAM" id="MobiDB-lite"/>
    </source>
</evidence>
<evidence type="ECO:0000256" key="2">
    <source>
        <dbReference type="ARBA" id="ARBA00006164"/>
    </source>
</evidence>
<comment type="similarity">
    <text evidence="2">Belongs to the PRP38 family.</text>
</comment>
<feature type="compositionally biased region" description="Low complexity" evidence="7">
    <location>
        <begin position="912"/>
        <end position="930"/>
    </location>
</feature>
<keyword evidence="5" id="KW-0508">mRNA splicing</keyword>
<organism evidence="9 10">
    <name type="scientific">Plasmodium falciparum (isolate NF54)</name>
    <dbReference type="NCBI Taxonomy" id="5843"/>
    <lineage>
        <taxon>Eukaryota</taxon>
        <taxon>Sar</taxon>
        <taxon>Alveolata</taxon>
        <taxon>Apicomplexa</taxon>
        <taxon>Aconoidasida</taxon>
        <taxon>Haemosporida</taxon>
        <taxon>Plasmodiidae</taxon>
        <taxon>Plasmodium</taxon>
        <taxon>Plasmodium (Laverania)</taxon>
    </lineage>
</organism>
<keyword evidence="10" id="KW-1185">Reference proteome</keyword>
<feature type="compositionally biased region" description="Basic residues" evidence="7">
    <location>
        <begin position="1242"/>
        <end position="1254"/>
    </location>
</feature>
<feature type="region of interest" description="Disordered" evidence="7">
    <location>
        <begin position="433"/>
        <end position="456"/>
    </location>
</feature>
<dbReference type="GO" id="GO:0006397">
    <property type="term" value="P:mRNA processing"/>
    <property type="evidence" value="ECO:0007669"/>
    <property type="project" value="UniProtKB-KW"/>
</dbReference>
<gene>
    <name evidence="9" type="ORF">PFNF54_03879</name>
</gene>
<dbReference type="InterPro" id="IPR005037">
    <property type="entry name" value="PRP38"/>
</dbReference>
<evidence type="ECO:0000256" key="6">
    <source>
        <dbReference type="ARBA" id="ARBA00023242"/>
    </source>
</evidence>
<name>W7KCG8_PLAFO</name>
<feature type="region of interest" description="Disordered" evidence="7">
    <location>
        <begin position="1132"/>
        <end position="1157"/>
    </location>
</feature>
<evidence type="ECO:0000313" key="9">
    <source>
        <dbReference type="EMBL" id="EWC87307.1"/>
    </source>
</evidence>
<feature type="region of interest" description="Disordered" evidence="7">
    <location>
        <begin position="1222"/>
        <end position="1297"/>
    </location>
</feature>
<evidence type="ECO:0000256" key="3">
    <source>
        <dbReference type="ARBA" id="ARBA00022664"/>
    </source>
</evidence>
<comment type="subcellular location">
    <subcellularLocation>
        <location evidence="1">Nucleus</location>
    </subcellularLocation>
</comment>
<dbReference type="PANTHER" id="PTHR23142">
    <property type="entry name" value="PRE-MRNA-SPLICING FACTOR 38A-RELATED"/>
    <property type="match status" value="1"/>
</dbReference>
<accession>W7KCG8</accession>
<keyword evidence="4" id="KW-0747">Spliceosome</keyword>
<evidence type="ECO:0000256" key="4">
    <source>
        <dbReference type="ARBA" id="ARBA00022728"/>
    </source>
</evidence>
<feature type="compositionally biased region" description="Basic and acidic residues" evidence="7">
    <location>
        <begin position="1262"/>
        <end position="1280"/>
    </location>
</feature>
<sequence>MKEFLVKDIFNNNQMNGEKNKGGLHNIYNILKNDENKKNEKKIKEVFKYIDNILKQDFEKDVLSIPISLLKENDKKIIFNNLRRLFKCFSLFIGQQKYMDSLADFLFYLYKYMRKADVKRTYKLLRKSLPFESDAVEATNTPNNYTDVPQNHFARNQFLFNFIFYSNILIYLEKLKKEDNKNLTSDEHYFFMNLKNNILNKKYILTLSNYIPYFVLSYPSFPLFLENLFNIFFFVRNNLITFFIKNIYKKVGELVYLRNTDINKRFTLKKYYNLLIYVYLLYKMKIIISIYINPNQYIMLNDILNDNIIIQLYLDILRDFKNTIYFIFNIIKDKININNTKGNHCIEFCFIILYLINIVYSNHNDVLNIFLNNSKFNKNILFMEKYKHIFSKYNKIYKILFEATKSKPYDDVKIYDQMKNILYGKKKNNFVKKSNKHKKNNRNNTPNLENNNNNNVNSFFVPHKGKNYNYLKYIRNELLQKQVQEIQEGGEYSHVYVLLFFYLLTTRCIKIYEYTSDLQNIIFFKKFFIYKILKEEKHRNYQHRNYQHIDDQHVNDQQNYAKYFYNTYFFNLVKNNFFLYINVDKNILNVLFNNELQMFLNNKNLNYKNLYHMLAYNSKNRYNQLNIRLLFYKVIFKNIIKYILYIKYDDHKYEKNQNIKNLKETKINNISDNIHTSYHVEKDSLNIHNMIYLFNKKNRNKFKSLHINEYQINKNQINDIVMKHDKNTFIILKHLDFLDLHKDKSNFLFDRNIINLIMYQLTNETINIMKHLYTCNSKKKKNDNNMDNLNSSIYLTKNINLLIIILKSMLNLINSFFQIINMNHAGKNKSMLIYNKQKKEAILFSEEYYNEIKNDKISTKQMLKEEIYLDYVDGFNKKCMKKKNFYIIKKMFKLYINIIKKEYNNKNKNDNHNNNNHNNNNHNNNNNNNNKNDKDEFYLCTNEIIELGKVLIFVFNFTIFYIINNIKDNNTHGKMDGGHVVKNLKKKRYTKIFCDIHNLYNLLKDKQYLTSSNELKKKLFKFYKHYHVVNQRVSSKMNDKNYFACFVQYNYLEKNKIKYLKISKKIFIHFKSLTPAIIWRSNIEEDESNDENQIIQKNNHFILPMQDNEEENILVSGKSLLDILVDEPNNNLAQNNYDKENDNVNEEKKKRKKSDIKKKKNHTNLFYDVTSLLKCLKINFKNQSAQSVIKSLYYLLYSLVVLSKKVKMISKQRDIVEGFETNVSDNEESDQKDNVDDDERIHNHHDGKRIHNHRNSLDDDERIQNHHNNLDDNYSKRNSEQSDAEESSEGSLNSDDYFEEEKKKKRKSISSIYIEDMKNLEKHIVHILFTFKVLKDIEMKDIDKLNITIEKYLFKIITIIIKEKKNLEILRMSLKCLECYHNIESKIIQDKKKNFVINYMFEFIQIIYHIPKLKEYYSKYLNIFFKSSFVRYININQVFNGSYNLYFESILNKFISVVDLNDYINNNKKKINNINLQEKEYITNKFIDIIKETNKKIYVMKDENYYNYLNIIKNKDANNINMLNGYSLNELSHVIQNIYIHFNQILTDNNAYAFNKKVNLNLLLLLKKIANMFYIKQNNIQMFKNQFIKYLSEFLNFQKRLDEDLSTQKISININEFSKKLSHLLQTIKSMKISDDQKFKANHIRQISSKKLSHLLQTIKSMKISDDQKFKANHIRQISNTSTTVSVSDHIRLAKKKRKNMKRGFNIKKKRNVAK</sequence>
<keyword evidence="6" id="KW-0539">Nucleus</keyword>
<keyword evidence="8" id="KW-1133">Transmembrane helix</keyword>
<evidence type="ECO:0000256" key="8">
    <source>
        <dbReference type="SAM" id="Phobius"/>
    </source>
</evidence>
<evidence type="ECO:0000313" key="10">
    <source>
        <dbReference type="Proteomes" id="UP000030673"/>
    </source>
</evidence>
<proteinExistence type="inferred from homology"/>
<reference evidence="9 10" key="1">
    <citation type="submission" date="2013-02" db="EMBL/GenBank/DDBJ databases">
        <title>The Genome Sequence of Plasmodium falciparum NF54.</title>
        <authorList>
            <consortium name="The Broad Institute Genome Sequencing Platform"/>
            <consortium name="The Broad Institute Genome Sequencing Center for Infectious Disease"/>
            <person name="Neafsey D."/>
            <person name="Cheeseman I."/>
            <person name="Volkman S."/>
            <person name="Adams J."/>
            <person name="Walker B."/>
            <person name="Young S.K."/>
            <person name="Zeng Q."/>
            <person name="Gargeya S."/>
            <person name="Fitzgerald M."/>
            <person name="Haas B."/>
            <person name="Abouelleil A."/>
            <person name="Alvarado L."/>
            <person name="Arachchi H.M."/>
            <person name="Berlin A.M."/>
            <person name="Chapman S.B."/>
            <person name="Dewar J."/>
            <person name="Goldberg J."/>
            <person name="Griggs A."/>
            <person name="Gujja S."/>
            <person name="Hansen M."/>
            <person name="Howarth C."/>
            <person name="Imamovic A."/>
            <person name="Larimer J."/>
            <person name="McCowan C."/>
            <person name="Murphy C."/>
            <person name="Neiman D."/>
            <person name="Pearson M."/>
            <person name="Priest M."/>
            <person name="Roberts A."/>
            <person name="Saif S."/>
            <person name="Shea T."/>
            <person name="Sisk P."/>
            <person name="Sykes S."/>
            <person name="Wortman J."/>
            <person name="Nusbaum C."/>
            <person name="Birren B."/>
        </authorList>
    </citation>
    <scope>NUCLEOTIDE SEQUENCE [LARGE SCALE GENOMIC DNA]</scope>
    <source>
        <strain evidence="9 10">NF54</strain>
    </source>
</reference>
<feature type="region of interest" description="Disordered" evidence="7">
    <location>
        <begin position="906"/>
        <end position="930"/>
    </location>
</feature>
<evidence type="ECO:0000256" key="5">
    <source>
        <dbReference type="ARBA" id="ARBA00023187"/>
    </source>
</evidence>
<keyword evidence="3" id="KW-0507">mRNA processing</keyword>
<dbReference type="GO" id="GO:0005681">
    <property type="term" value="C:spliceosomal complex"/>
    <property type="evidence" value="ECO:0007669"/>
    <property type="project" value="UniProtKB-KW"/>
</dbReference>
<keyword evidence="8" id="KW-0812">Transmembrane</keyword>
<evidence type="ECO:0000256" key="1">
    <source>
        <dbReference type="ARBA" id="ARBA00004123"/>
    </source>
</evidence>
<dbReference type="GO" id="GO:0008380">
    <property type="term" value="P:RNA splicing"/>
    <property type="evidence" value="ECO:0007669"/>
    <property type="project" value="UniProtKB-KW"/>
</dbReference>
<protein>
    <submittedName>
        <fullName evidence="9">Uncharacterized protein</fullName>
    </submittedName>
</protein>
<feature type="compositionally biased region" description="Low complexity" evidence="7">
    <location>
        <begin position="442"/>
        <end position="456"/>
    </location>
</feature>